<accession>A0A3A2Z5P3</accession>
<reference evidence="3" key="1">
    <citation type="submission" date="2017-02" db="EMBL/GenBank/DDBJ databases">
        <authorList>
            <person name="Tafer H."/>
            <person name="Lopandic K."/>
        </authorList>
    </citation>
    <scope>NUCLEOTIDE SEQUENCE [LARGE SCALE GENOMIC DNA]</scope>
    <source>
        <strain evidence="3">CBS 366.77</strain>
    </source>
</reference>
<dbReference type="EMBL" id="MVGC01003248">
    <property type="protein sequence ID" value="RJE16677.1"/>
    <property type="molecule type" value="Genomic_DNA"/>
</dbReference>
<evidence type="ECO:0000256" key="1">
    <source>
        <dbReference type="SAM" id="MobiDB-lite"/>
    </source>
</evidence>
<dbReference type="Proteomes" id="UP000266188">
    <property type="component" value="Unassembled WGS sequence"/>
</dbReference>
<proteinExistence type="predicted"/>
<feature type="region of interest" description="Disordered" evidence="1">
    <location>
        <begin position="1"/>
        <end position="54"/>
    </location>
</feature>
<comment type="caution">
    <text evidence="2">The sequence shown here is derived from an EMBL/GenBank/DDBJ whole genome shotgun (WGS) entry which is preliminary data.</text>
</comment>
<sequence length="85" mass="9028">TPAPPSNSGKGGGRKSRQKDNDKSEEVGDNQAEGATADKGVPSTGESEKEEKKESLKIRIKLNLQAKVRLDLDADIKGEVVIGLL</sequence>
<evidence type="ECO:0000313" key="3">
    <source>
        <dbReference type="Proteomes" id="UP000266188"/>
    </source>
</evidence>
<feature type="non-terminal residue" evidence="2">
    <location>
        <position position="1"/>
    </location>
</feature>
<name>A0A3A2Z5P3_9EURO</name>
<keyword evidence="3" id="KW-1185">Reference proteome</keyword>
<protein>
    <submittedName>
        <fullName evidence="2">Uncharacterized protein</fullName>
    </submittedName>
</protein>
<gene>
    <name evidence="2" type="ORF">PHISCL_10986</name>
</gene>
<dbReference type="AlphaFoldDB" id="A0A3A2Z5P3"/>
<organism evidence="2 3">
    <name type="scientific">Aspergillus sclerotialis</name>
    <dbReference type="NCBI Taxonomy" id="2070753"/>
    <lineage>
        <taxon>Eukaryota</taxon>
        <taxon>Fungi</taxon>
        <taxon>Dikarya</taxon>
        <taxon>Ascomycota</taxon>
        <taxon>Pezizomycotina</taxon>
        <taxon>Eurotiomycetes</taxon>
        <taxon>Eurotiomycetidae</taxon>
        <taxon>Eurotiales</taxon>
        <taxon>Aspergillaceae</taxon>
        <taxon>Aspergillus</taxon>
        <taxon>Aspergillus subgen. Polypaecilum</taxon>
    </lineage>
</organism>
<evidence type="ECO:0000313" key="2">
    <source>
        <dbReference type="EMBL" id="RJE16677.1"/>
    </source>
</evidence>